<evidence type="ECO:0000256" key="15">
    <source>
        <dbReference type="SAM" id="Phobius"/>
    </source>
</evidence>
<dbReference type="GO" id="GO:0000155">
    <property type="term" value="F:phosphorelay sensor kinase activity"/>
    <property type="evidence" value="ECO:0007669"/>
    <property type="project" value="InterPro"/>
</dbReference>
<organism evidence="18">
    <name type="scientific">freshwater metagenome</name>
    <dbReference type="NCBI Taxonomy" id="449393"/>
    <lineage>
        <taxon>unclassified sequences</taxon>
        <taxon>metagenomes</taxon>
        <taxon>ecological metagenomes</taxon>
    </lineage>
</organism>
<dbReference type="Gene3D" id="1.10.287.130">
    <property type="match status" value="1"/>
</dbReference>
<evidence type="ECO:0000256" key="9">
    <source>
        <dbReference type="ARBA" id="ARBA00022777"/>
    </source>
</evidence>
<dbReference type="SMART" id="SM00387">
    <property type="entry name" value="HATPase_c"/>
    <property type="match status" value="1"/>
</dbReference>
<dbReference type="InterPro" id="IPR036097">
    <property type="entry name" value="HisK_dim/P_sf"/>
</dbReference>
<keyword evidence="4" id="KW-1003">Cell membrane</keyword>
<dbReference type="InterPro" id="IPR036890">
    <property type="entry name" value="HATPase_C_sf"/>
</dbReference>
<dbReference type="AlphaFoldDB" id="A0A6J6EM29"/>
<dbReference type="CDD" id="cd00082">
    <property type="entry name" value="HisKA"/>
    <property type="match status" value="1"/>
</dbReference>
<dbReference type="Gene3D" id="6.10.340.10">
    <property type="match status" value="1"/>
</dbReference>
<evidence type="ECO:0000256" key="14">
    <source>
        <dbReference type="ARBA" id="ARBA00035305"/>
    </source>
</evidence>
<protein>
    <recommendedName>
        <fullName evidence="14">Sensor histidine kinase MtrB</fullName>
        <ecNumber evidence="3">2.7.13.3</ecNumber>
    </recommendedName>
</protein>
<dbReference type="InterPro" id="IPR003661">
    <property type="entry name" value="HisK_dim/P_dom"/>
</dbReference>
<comment type="catalytic activity">
    <reaction evidence="1">
        <text>ATP + protein L-histidine = ADP + protein N-phospho-L-histidine.</text>
        <dbReference type="EC" id="2.7.13.3"/>
    </reaction>
</comment>
<keyword evidence="12" id="KW-0902">Two-component regulatory system</keyword>
<name>A0A6J6EM29_9ZZZZ</name>
<keyword evidence="11 15" id="KW-1133">Transmembrane helix</keyword>
<keyword evidence="8" id="KW-0547">Nucleotide-binding</keyword>
<dbReference type="EC" id="2.7.13.3" evidence="3"/>
<keyword evidence="6" id="KW-0808">Transferase</keyword>
<evidence type="ECO:0000259" key="16">
    <source>
        <dbReference type="PROSITE" id="PS50109"/>
    </source>
</evidence>
<dbReference type="InterPro" id="IPR003660">
    <property type="entry name" value="HAMP_dom"/>
</dbReference>
<proteinExistence type="predicted"/>
<dbReference type="SMART" id="SM00304">
    <property type="entry name" value="HAMP"/>
    <property type="match status" value="1"/>
</dbReference>
<evidence type="ECO:0000256" key="1">
    <source>
        <dbReference type="ARBA" id="ARBA00000085"/>
    </source>
</evidence>
<dbReference type="CDD" id="cd06225">
    <property type="entry name" value="HAMP"/>
    <property type="match status" value="1"/>
</dbReference>
<evidence type="ECO:0000256" key="13">
    <source>
        <dbReference type="ARBA" id="ARBA00023136"/>
    </source>
</evidence>
<dbReference type="SMART" id="SM00388">
    <property type="entry name" value="HisKA"/>
    <property type="match status" value="1"/>
</dbReference>
<dbReference type="Pfam" id="PF00672">
    <property type="entry name" value="HAMP"/>
    <property type="match status" value="1"/>
</dbReference>
<feature type="domain" description="Histidine kinase" evidence="16">
    <location>
        <begin position="285"/>
        <end position="500"/>
    </location>
</feature>
<evidence type="ECO:0000256" key="11">
    <source>
        <dbReference type="ARBA" id="ARBA00022989"/>
    </source>
</evidence>
<dbReference type="InterPro" id="IPR047669">
    <property type="entry name" value="MtrAB_MtrB"/>
</dbReference>
<dbReference type="PROSITE" id="PS50885">
    <property type="entry name" value="HAMP"/>
    <property type="match status" value="1"/>
</dbReference>
<keyword evidence="13 15" id="KW-0472">Membrane</keyword>
<dbReference type="GO" id="GO:0005886">
    <property type="term" value="C:plasma membrane"/>
    <property type="evidence" value="ECO:0007669"/>
    <property type="project" value="UniProtKB-SubCell"/>
</dbReference>
<evidence type="ECO:0000256" key="5">
    <source>
        <dbReference type="ARBA" id="ARBA00022553"/>
    </source>
</evidence>
<dbReference type="InterPro" id="IPR005467">
    <property type="entry name" value="His_kinase_dom"/>
</dbReference>
<sequence length="538" mass="58488">MKFFYQFKQSWNKSLSLRIISTTFIVSTVLVTIIGLVLINRVSAGILSSKESSSLTEASSAINEAQKVVTATDTGAGEPTLSVVVDTAVTALAVRAGQSGLYDVLFLASSEISKQGLPERGTNLVSENSVSDELKSRVEQTDKLLWAYTEIKYLDGRNAPGLVVGAPIQINNVGTYSLFLLFPLDKEEETIGIIRSAVLATGIFLIFGLLILVWYLTRSVLAPVRKTANAAEKLRMGLLNERVPVSGEDDLAKLAGSFNSMAASIQQQIGQLEQMSRLQKRFVSDVSHELRTPLTTVRMAADVLYESRDQYTGETARAAELLSTQIERFEILLSQLLEISRFDAGVADLSLTSINIKDLIEKTADSLSNLLAKQETPVVITGTAPNIDLDQRRIERVLRNLISNASEYGEGKPIEVEIGSDDDAIAVVVKDKGAGLKPGESSLVFNRFWRADPARARTTGGTGLGLAIALEDARLHSGWLDAWGAPGKGTMFRLTLPRNPEKSLAKSPLSIGVGDDEKLELDMTALQELLMSDQKKNQ</sequence>
<dbReference type="SUPFAM" id="SSF47384">
    <property type="entry name" value="Homodimeric domain of signal transducing histidine kinase"/>
    <property type="match status" value="1"/>
</dbReference>
<evidence type="ECO:0000259" key="17">
    <source>
        <dbReference type="PROSITE" id="PS50885"/>
    </source>
</evidence>
<dbReference type="SUPFAM" id="SSF55874">
    <property type="entry name" value="ATPase domain of HSP90 chaperone/DNA topoisomerase II/histidine kinase"/>
    <property type="match status" value="1"/>
</dbReference>
<dbReference type="NCBIfam" id="NF040691">
    <property type="entry name" value="MtrAB_MtrB"/>
    <property type="match status" value="1"/>
</dbReference>
<dbReference type="Pfam" id="PF00512">
    <property type="entry name" value="HisKA"/>
    <property type="match status" value="1"/>
</dbReference>
<feature type="domain" description="HAMP" evidence="17">
    <location>
        <begin position="218"/>
        <end position="270"/>
    </location>
</feature>
<evidence type="ECO:0000256" key="10">
    <source>
        <dbReference type="ARBA" id="ARBA00022840"/>
    </source>
</evidence>
<evidence type="ECO:0000256" key="2">
    <source>
        <dbReference type="ARBA" id="ARBA00004651"/>
    </source>
</evidence>
<evidence type="ECO:0000313" key="18">
    <source>
        <dbReference type="EMBL" id="CAB4576415.1"/>
    </source>
</evidence>
<evidence type="ECO:0000256" key="4">
    <source>
        <dbReference type="ARBA" id="ARBA00022475"/>
    </source>
</evidence>
<dbReference type="InterPro" id="IPR003594">
    <property type="entry name" value="HATPase_dom"/>
</dbReference>
<dbReference type="InterPro" id="IPR050398">
    <property type="entry name" value="HssS/ArlS-like"/>
</dbReference>
<dbReference type="Pfam" id="PF02518">
    <property type="entry name" value="HATPase_c"/>
    <property type="match status" value="1"/>
</dbReference>
<evidence type="ECO:0000256" key="12">
    <source>
        <dbReference type="ARBA" id="ARBA00023012"/>
    </source>
</evidence>
<keyword evidence="7 15" id="KW-0812">Transmembrane</keyword>
<dbReference type="SUPFAM" id="SSF158472">
    <property type="entry name" value="HAMP domain-like"/>
    <property type="match status" value="1"/>
</dbReference>
<dbReference type="PROSITE" id="PS50109">
    <property type="entry name" value="HIS_KIN"/>
    <property type="match status" value="1"/>
</dbReference>
<comment type="subcellular location">
    <subcellularLocation>
        <location evidence="2">Cell membrane</location>
        <topology evidence="2">Multi-pass membrane protein</topology>
    </subcellularLocation>
</comment>
<dbReference type="Gene3D" id="3.30.565.10">
    <property type="entry name" value="Histidine kinase-like ATPase, C-terminal domain"/>
    <property type="match status" value="1"/>
</dbReference>
<gene>
    <name evidence="18" type="ORF">UFOPK1740_00594</name>
</gene>
<dbReference type="PANTHER" id="PTHR45528:SF1">
    <property type="entry name" value="SENSOR HISTIDINE KINASE CPXA"/>
    <property type="match status" value="1"/>
</dbReference>
<feature type="transmembrane region" description="Helical" evidence="15">
    <location>
        <begin position="15"/>
        <end position="39"/>
    </location>
</feature>
<evidence type="ECO:0000256" key="3">
    <source>
        <dbReference type="ARBA" id="ARBA00012438"/>
    </source>
</evidence>
<evidence type="ECO:0000256" key="6">
    <source>
        <dbReference type="ARBA" id="ARBA00022679"/>
    </source>
</evidence>
<dbReference type="FunFam" id="1.10.287.130:FF:000010">
    <property type="entry name" value="Two-component sensor histidine kinase"/>
    <property type="match status" value="1"/>
</dbReference>
<feature type="transmembrane region" description="Helical" evidence="15">
    <location>
        <begin position="196"/>
        <end position="216"/>
    </location>
</feature>
<accession>A0A6J6EM29</accession>
<reference evidence="18" key="1">
    <citation type="submission" date="2020-05" db="EMBL/GenBank/DDBJ databases">
        <authorList>
            <person name="Chiriac C."/>
            <person name="Salcher M."/>
            <person name="Ghai R."/>
            <person name="Kavagutti S V."/>
        </authorList>
    </citation>
    <scope>NUCLEOTIDE SEQUENCE</scope>
</reference>
<dbReference type="EMBL" id="CAEZTU010000018">
    <property type="protein sequence ID" value="CAB4576415.1"/>
    <property type="molecule type" value="Genomic_DNA"/>
</dbReference>
<evidence type="ECO:0000256" key="7">
    <source>
        <dbReference type="ARBA" id="ARBA00022692"/>
    </source>
</evidence>
<keyword evidence="5" id="KW-0597">Phosphoprotein</keyword>
<dbReference type="PANTHER" id="PTHR45528">
    <property type="entry name" value="SENSOR HISTIDINE KINASE CPXA"/>
    <property type="match status" value="1"/>
</dbReference>
<dbReference type="PRINTS" id="PR00344">
    <property type="entry name" value="BCTRLSENSOR"/>
</dbReference>
<keyword evidence="10" id="KW-0067">ATP-binding</keyword>
<dbReference type="InterPro" id="IPR004358">
    <property type="entry name" value="Sig_transdc_His_kin-like_C"/>
</dbReference>
<dbReference type="FunFam" id="3.30.565.10:FF:000013">
    <property type="entry name" value="Two-component sensor histidine kinase"/>
    <property type="match status" value="1"/>
</dbReference>
<keyword evidence="9" id="KW-0418">Kinase</keyword>
<dbReference type="GO" id="GO:0005524">
    <property type="term" value="F:ATP binding"/>
    <property type="evidence" value="ECO:0007669"/>
    <property type="project" value="UniProtKB-KW"/>
</dbReference>
<evidence type="ECO:0000256" key="8">
    <source>
        <dbReference type="ARBA" id="ARBA00022741"/>
    </source>
</evidence>